<evidence type="ECO:0000256" key="1">
    <source>
        <dbReference type="SAM" id="SignalP"/>
    </source>
</evidence>
<sequence>MRSASALLLIVVASGTTACAAVPDAPRVHRADGTILLAASNPPDAAMDAIVAGTLTRTENGCLALDDLDGLHVLEFPYGTTLADDGETVEVPGLGPLRIGDAVEGGGGYLDVADAPDECRTGNDFAIWQTVLE</sequence>
<proteinExistence type="predicted"/>
<protein>
    <submittedName>
        <fullName evidence="2">Uncharacterized protein</fullName>
    </submittedName>
</protein>
<dbReference type="PROSITE" id="PS51257">
    <property type="entry name" value="PROKAR_LIPOPROTEIN"/>
    <property type="match status" value="1"/>
</dbReference>
<organism evidence="2 3">
    <name type="scientific">Agromyces marinus</name>
    <dbReference type="NCBI Taxonomy" id="1389020"/>
    <lineage>
        <taxon>Bacteria</taxon>
        <taxon>Bacillati</taxon>
        <taxon>Actinomycetota</taxon>
        <taxon>Actinomycetes</taxon>
        <taxon>Micrococcales</taxon>
        <taxon>Microbacteriaceae</taxon>
        <taxon>Agromyces</taxon>
    </lineage>
</organism>
<dbReference type="Proteomes" id="UP001321477">
    <property type="component" value="Chromosome"/>
</dbReference>
<evidence type="ECO:0000313" key="3">
    <source>
        <dbReference type="Proteomes" id="UP001321477"/>
    </source>
</evidence>
<gene>
    <name evidence="2" type="ORF">GCM10025870_22210</name>
</gene>
<evidence type="ECO:0000313" key="2">
    <source>
        <dbReference type="EMBL" id="BDZ55148.1"/>
    </source>
</evidence>
<dbReference type="EMBL" id="AP027734">
    <property type="protein sequence ID" value="BDZ55148.1"/>
    <property type="molecule type" value="Genomic_DNA"/>
</dbReference>
<feature type="signal peptide" evidence="1">
    <location>
        <begin position="1"/>
        <end position="20"/>
    </location>
</feature>
<name>A0ABM8H2Y0_9MICO</name>
<keyword evidence="1" id="KW-0732">Signal</keyword>
<feature type="chain" id="PRO_5046415672" evidence="1">
    <location>
        <begin position="21"/>
        <end position="133"/>
    </location>
</feature>
<reference evidence="3" key="1">
    <citation type="journal article" date="2019" name="Int. J. Syst. Evol. Microbiol.">
        <title>The Global Catalogue of Microorganisms (GCM) 10K type strain sequencing project: providing services to taxonomists for standard genome sequencing and annotation.</title>
        <authorList>
            <consortium name="The Broad Institute Genomics Platform"/>
            <consortium name="The Broad Institute Genome Sequencing Center for Infectious Disease"/>
            <person name="Wu L."/>
            <person name="Ma J."/>
        </authorList>
    </citation>
    <scope>NUCLEOTIDE SEQUENCE [LARGE SCALE GENOMIC DNA]</scope>
    <source>
        <strain evidence="3">NBRC 109019</strain>
    </source>
</reference>
<accession>A0ABM8H2Y0</accession>
<keyword evidence="3" id="KW-1185">Reference proteome</keyword>
<dbReference type="RefSeq" id="WP_234660023.1">
    <property type="nucleotide sequence ID" value="NZ_AP027734.1"/>
</dbReference>